<reference evidence="3 4" key="1">
    <citation type="submission" date="2020-07" db="EMBL/GenBank/DDBJ databases">
        <title>Complete genome and description of Selenomonas timonensis sp. nov., a new bacterium isolated from a gingivitis subject.</title>
        <authorList>
            <person name="Antezack A."/>
        </authorList>
    </citation>
    <scope>NUCLEOTIDE SEQUENCE [LARGE SCALE GENOMIC DNA]</scope>
    <source>
        <strain evidence="3 4">Marseille-Q3039</strain>
    </source>
</reference>
<accession>A0A7G7VLK7</accession>
<dbReference type="PANTHER" id="PTHR21198:SF7">
    <property type="entry name" value="ASPARTATE-GLUTAMATE RACEMASE FAMILY"/>
    <property type="match status" value="1"/>
</dbReference>
<dbReference type="Proteomes" id="UP000515480">
    <property type="component" value="Chromosome"/>
</dbReference>
<evidence type="ECO:0000313" key="3">
    <source>
        <dbReference type="EMBL" id="QNH55000.1"/>
    </source>
</evidence>
<keyword evidence="4" id="KW-1185">Reference proteome</keyword>
<dbReference type="SUPFAM" id="SSF53681">
    <property type="entry name" value="Aspartate/glutamate racemase"/>
    <property type="match status" value="2"/>
</dbReference>
<comment type="similarity">
    <text evidence="1">Belongs to the aspartate/glutamate racemases family.</text>
</comment>
<dbReference type="PANTHER" id="PTHR21198">
    <property type="entry name" value="GLUTAMATE RACEMASE"/>
    <property type="match status" value="1"/>
</dbReference>
<evidence type="ECO:0000256" key="1">
    <source>
        <dbReference type="ARBA" id="ARBA00007847"/>
    </source>
</evidence>
<protein>
    <submittedName>
        <fullName evidence="3">Amino acid racemase</fullName>
        <ecNumber evidence="3">5.1.1.-</ecNumber>
    </submittedName>
</protein>
<dbReference type="PROSITE" id="PS00924">
    <property type="entry name" value="ASP_GLU_RACEMASE_2"/>
    <property type="match status" value="1"/>
</dbReference>
<evidence type="ECO:0000313" key="4">
    <source>
        <dbReference type="Proteomes" id="UP000515480"/>
    </source>
</evidence>
<dbReference type="GO" id="GO:0047661">
    <property type="term" value="F:amino-acid racemase activity"/>
    <property type="evidence" value="ECO:0007669"/>
    <property type="project" value="InterPro"/>
</dbReference>
<dbReference type="EMBL" id="CP060204">
    <property type="protein sequence ID" value="QNH55000.1"/>
    <property type="molecule type" value="Genomic_DNA"/>
</dbReference>
<dbReference type="Pfam" id="PF01177">
    <property type="entry name" value="Asp_Glu_race"/>
    <property type="match status" value="1"/>
</dbReference>
<dbReference type="KEGG" id="stim:H1B31_03410"/>
<name>A0A7G7VLK7_9FIRM</name>
<gene>
    <name evidence="3" type="ORF">H1B31_03410</name>
</gene>
<dbReference type="InterPro" id="IPR004380">
    <property type="entry name" value="Asp_race"/>
</dbReference>
<dbReference type="AlphaFoldDB" id="A0A7G7VLK7"/>
<dbReference type="Gene3D" id="3.40.50.1860">
    <property type="match status" value="2"/>
</dbReference>
<dbReference type="NCBIfam" id="TIGR00035">
    <property type="entry name" value="asp_race"/>
    <property type="match status" value="1"/>
</dbReference>
<sequence>MRKLGLIGGIGPESTIPYYHDILYGVQERVGRAYFPPMVIDSLSCFEVMPMASAGKREELAAYLLGSIRNVTAAGADFAAMACNTAHLVFDELEQESPIPLVSIVDVTRDRAAAQGYRKVGLLGSIGTMTGGFFEKSFSKTGIVIETPRAEEQSYIEHKLLSEVELGKILPATQEGFRKITERMAREDGIEAIILGCTEIPLIFAGMESPVPVLDTMRIHIAALVDEIMK</sequence>
<dbReference type="EC" id="5.1.1.-" evidence="3"/>
<keyword evidence="2 3" id="KW-0413">Isomerase</keyword>
<organism evidence="3 4">
    <name type="scientific">Selenomonas timonae</name>
    <dbReference type="NCBI Taxonomy" id="2754044"/>
    <lineage>
        <taxon>Bacteria</taxon>
        <taxon>Bacillati</taxon>
        <taxon>Bacillota</taxon>
        <taxon>Negativicutes</taxon>
        <taxon>Selenomonadales</taxon>
        <taxon>Selenomonadaceae</taxon>
        <taxon>Selenomonas</taxon>
    </lineage>
</organism>
<evidence type="ECO:0000256" key="2">
    <source>
        <dbReference type="ARBA" id="ARBA00023235"/>
    </source>
</evidence>
<dbReference type="PROSITE" id="PS00923">
    <property type="entry name" value="ASP_GLU_RACEMASE_1"/>
    <property type="match status" value="1"/>
</dbReference>
<dbReference type="RefSeq" id="WP_185980904.1">
    <property type="nucleotide sequence ID" value="NZ_CP060204.1"/>
</dbReference>
<dbReference type="InterPro" id="IPR015942">
    <property type="entry name" value="Asp/Glu/hydantoin_racemase"/>
</dbReference>
<proteinExistence type="inferred from homology"/>
<dbReference type="InterPro" id="IPR018187">
    <property type="entry name" value="Asp/Glu_racemase_AS_1"/>
</dbReference>
<dbReference type="InterPro" id="IPR033134">
    <property type="entry name" value="Asp/Glu_racemase_AS_2"/>
</dbReference>
<dbReference type="InterPro" id="IPR001920">
    <property type="entry name" value="Asp/Glu_race"/>
</dbReference>